<name>A0A6I6KAE1_9BACT</name>
<feature type="domain" description="Non-reducing end beta-L-arabinofuranosidase-like GH127 middle" evidence="1">
    <location>
        <begin position="162"/>
        <end position="256"/>
    </location>
</feature>
<dbReference type="PANTHER" id="PTHR43465:SF2">
    <property type="entry name" value="DUF1680 DOMAIN PROTEIN (AFU_ORTHOLOGUE AFUA_1G08910)"/>
    <property type="match status" value="1"/>
</dbReference>
<dbReference type="KEGG" id="mcos:GM418_26815"/>
<dbReference type="AlphaFoldDB" id="A0A6I6KAE1"/>
<evidence type="ECO:0000313" key="3">
    <source>
        <dbReference type="Proteomes" id="UP000428260"/>
    </source>
</evidence>
<dbReference type="RefSeq" id="WP_158870722.1">
    <property type="nucleotide sequence ID" value="NZ_CP046401.1"/>
</dbReference>
<sequence>MNRFLYFSVIFFLLSCGRENRFPEPVSEKVSLDQVKIPGQLGLSNRDSNLTFEENVGSGGYLRELNRFQEMYLSKDSNFNLKNFEKAWNEVAANMSHSRLNLNDAVLWFRITGTLMQITGKAKYAEEMENIVLNGFKTNTEDESKEIENLVASYIFTKNVDHVHINLFVPAELQYEHTLHGKVKIKQETNFPDSGDISVSFSMEKNRYIEVFVRIPSWADGATVTVEGVKYTAPVGDYAFIAKKWHEGDEIKIHFPNKNQNLAGL</sequence>
<dbReference type="PROSITE" id="PS51257">
    <property type="entry name" value="PROKAR_LIPOPROTEIN"/>
    <property type="match status" value="1"/>
</dbReference>
<reference evidence="2 3" key="1">
    <citation type="submission" date="2019-11" db="EMBL/GenBank/DDBJ databases">
        <authorList>
            <person name="Zheng R.K."/>
            <person name="Sun C.M."/>
        </authorList>
    </citation>
    <scope>NUCLEOTIDE SEQUENCE [LARGE SCALE GENOMIC DNA]</scope>
    <source>
        <strain evidence="2 3">WC007</strain>
    </source>
</reference>
<evidence type="ECO:0000313" key="2">
    <source>
        <dbReference type="EMBL" id="QGY47144.1"/>
    </source>
</evidence>
<protein>
    <recommendedName>
        <fullName evidence="1">Non-reducing end beta-L-arabinofuranosidase-like GH127 middle domain-containing protein</fullName>
    </recommendedName>
</protein>
<dbReference type="EMBL" id="CP046401">
    <property type="protein sequence ID" value="QGY47144.1"/>
    <property type="molecule type" value="Genomic_DNA"/>
</dbReference>
<dbReference type="Proteomes" id="UP000428260">
    <property type="component" value="Chromosome"/>
</dbReference>
<dbReference type="InterPro" id="IPR049046">
    <property type="entry name" value="Beta-AFase-like_GH127_middle"/>
</dbReference>
<organism evidence="2 3">
    <name type="scientific">Maribellus comscasis</name>
    <dbReference type="NCBI Taxonomy" id="2681766"/>
    <lineage>
        <taxon>Bacteria</taxon>
        <taxon>Pseudomonadati</taxon>
        <taxon>Bacteroidota</taxon>
        <taxon>Bacteroidia</taxon>
        <taxon>Marinilabiliales</taxon>
        <taxon>Prolixibacteraceae</taxon>
        <taxon>Maribellus</taxon>
    </lineage>
</organism>
<dbReference type="PANTHER" id="PTHR43465">
    <property type="entry name" value="DUF1680 DOMAIN PROTEIN (AFU_ORTHOLOGUE AFUA_1G08910)"/>
    <property type="match status" value="1"/>
</dbReference>
<proteinExistence type="predicted"/>
<keyword evidence="3" id="KW-1185">Reference proteome</keyword>
<dbReference type="Pfam" id="PF20736">
    <property type="entry name" value="Glyco_hydro127M"/>
    <property type="match status" value="1"/>
</dbReference>
<accession>A0A6I6KAE1</accession>
<gene>
    <name evidence="2" type="ORF">GM418_26815</name>
</gene>
<evidence type="ECO:0000259" key="1">
    <source>
        <dbReference type="Pfam" id="PF20736"/>
    </source>
</evidence>
<dbReference type="InterPro" id="IPR049174">
    <property type="entry name" value="Beta-AFase-like"/>
</dbReference>